<sequence length="146" mass="16452">MKQLNLIQMEQVSPNNRHIINDEDGENNPQEKAELNCETGYPEGKKDFVAPAVGMEFESYDDAYNYYNCYARESGFRVRVHKSIKKMVQSDSDAEGRTIKLYKALVIDSRGNNGNSHSSGQELGSSSVHHHPDQLNLKKAQYVGIS</sequence>
<dbReference type="EMBL" id="CM042034">
    <property type="protein sequence ID" value="KAI3761506.1"/>
    <property type="molecule type" value="Genomic_DNA"/>
</dbReference>
<protein>
    <submittedName>
        <fullName evidence="1">Uncharacterized protein</fullName>
    </submittedName>
</protein>
<evidence type="ECO:0000313" key="2">
    <source>
        <dbReference type="Proteomes" id="UP001056120"/>
    </source>
</evidence>
<gene>
    <name evidence="1" type="ORF">L1987_51923</name>
</gene>
<organism evidence="1 2">
    <name type="scientific">Smallanthus sonchifolius</name>
    <dbReference type="NCBI Taxonomy" id="185202"/>
    <lineage>
        <taxon>Eukaryota</taxon>
        <taxon>Viridiplantae</taxon>
        <taxon>Streptophyta</taxon>
        <taxon>Embryophyta</taxon>
        <taxon>Tracheophyta</taxon>
        <taxon>Spermatophyta</taxon>
        <taxon>Magnoliopsida</taxon>
        <taxon>eudicotyledons</taxon>
        <taxon>Gunneridae</taxon>
        <taxon>Pentapetalae</taxon>
        <taxon>asterids</taxon>
        <taxon>campanulids</taxon>
        <taxon>Asterales</taxon>
        <taxon>Asteraceae</taxon>
        <taxon>Asteroideae</taxon>
        <taxon>Heliantheae alliance</taxon>
        <taxon>Millerieae</taxon>
        <taxon>Smallanthus</taxon>
    </lineage>
</organism>
<evidence type="ECO:0000313" key="1">
    <source>
        <dbReference type="EMBL" id="KAI3761506.1"/>
    </source>
</evidence>
<comment type="caution">
    <text evidence="1">The sequence shown here is derived from an EMBL/GenBank/DDBJ whole genome shotgun (WGS) entry which is preliminary data.</text>
</comment>
<name>A0ACB9ES04_9ASTR</name>
<reference evidence="1 2" key="2">
    <citation type="journal article" date="2022" name="Mol. Ecol. Resour.">
        <title>The genomes of chicory, endive, great burdock and yacon provide insights into Asteraceae paleo-polyploidization history and plant inulin production.</title>
        <authorList>
            <person name="Fan W."/>
            <person name="Wang S."/>
            <person name="Wang H."/>
            <person name="Wang A."/>
            <person name="Jiang F."/>
            <person name="Liu H."/>
            <person name="Zhao H."/>
            <person name="Xu D."/>
            <person name="Zhang Y."/>
        </authorList>
    </citation>
    <scope>NUCLEOTIDE SEQUENCE [LARGE SCALE GENOMIC DNA]</scope>
    <source>
        <strain evidence="2">cv. Yunnan</strain>
        <tissue evidence="1">Leaves</tissue>
    </source>
</reference>
<reference evidence="2" key="1">
    <citation type="journal article" date="2022" name="Mol. Ecol. Resour.">
        <title>The genomes of chicory, endive, great burdock and yacon provide insights into Asteraceae palaeo-polyploidization history and plant inulin production.</title>
        <authorList>
            <person name="Fan W."/>
            <person name="Wang S."/>
            <person name="Wang H."/>
            <person name="Wang A."/>
            <person name="Jiang F."/>
            <person name="Liu H."/>
            <person name="Zhao H."/>
            <person name="Xu D."/>
            <person name="Zhang Y."/>
        </authorList>
    </citation>
    <scope>NUCLEOTIDE SEQUENCE [LARGE SCALE GENOMIC DNA]</scope>
    <source>
        <strain evidence="2">cv. Yunnan</strain>
    </source>
</reference>
<dbReference type="Proteomes" id="UP001056120">
    <property type="component" value="Linkage Group LG17"/>
</dbReference>
<accession>A0ACB9ES04</accession>
<proteinExistence type="predicted"/>
<keyword evidence="2" id="KW-1185">Reference proteome</keyword>